<proteinExistence type="predicted"/>
<evidence type="ECO:0000313" key="2">
    <source>
        <dbReference type="EMBL" id="CUC09633.1"/>
    </source>
</evidence>
<sequence length="246" mass="28337">MRLTSLVVLLLQTVLCKDSSPLDTEPFREQVLRSDREYTVRLRVNSRKGEDWCLGDACGAYDMCREGIFGERPRLRQELTLFVEEKEYAVRACVMKPRRPLFFRPKPEMNVEQENIRPQIESIMFPANEFFNIGDGVPVEMTPSKVPEMVSHNGRRLPVLDLKNSMLMTRVFRQKTLQENRYALNRVGTYDKRLLVKAVKGGGSAITDKRLIKAIKRIRKQVQEGSKKQIGGVLDDLNKLAPVLDR</sequence>
<name>A0A0K6S7W1_9ALVE</name>
<gene>
    <name evidence="2" type="ORF">Cvel_21959.t1.CR1</name>
</gene>
<keyword evidence="1" id="KW-0732">Signal</keyword>
<dbReference type="AlphaFoldDB" id="A0A0K6S7W1"/>
<feature type="signal peptide" evidence="1">
    <location>
        <begin position="1"/>
        <end position="16"/>
    </location>
</feature>
<organism evidence="2">
    <name type="scientific">Chromera velia CCMP2878</name>
    <dbReference type="NCBI Taxonomy" id="1169474"/>
    <lineage>
        <taxon>Eukaryota</taxon>
        <taxon>Sar</taxon>
        <taxon>Alveolata</taxon>
        <taxon>Colpodellida</taxon>
        <taxon>Chromeraceae</taxon>
        <taxon>Chromera</taxon>
    </lineage>
</organism>
<protein>
    <submittedName>
        <fullName evidence="2">Uncharacterized protein</fullName>
    </submittedName>
</protein>
<evidence type="ECO:0000256" key="1">
    <source>
        <dbReference type="SAM" id="SignalP"/>
    </source>
</evidence>
<dbReference type="VEuPathDB" id="CryptoDB:Cvel_21959"/>
<accession>A0A0K6S7W1</accession>
<reference evidence="2" key="1">
    <citation type="submission" date="2014-11" db="EMBL/GenBank/DDBJ databases">
        <title>Molecular phylogeny of cliff fern family Woodsiaceae with morphological implications.</title>
        <authorList>
            <person name="Shao Y.-Z."/>
            <person name="Wei R."/>
            <person name="Zhang X.-C."/>
        </authorList>
    </citation>
    <scope>NUCLEOTIDE SEQUENCE</scope>
</reference>
<dbReference type="EMBL" id="CDMZ01001227">
    <property type="protein sequence ID" value="CUC09633.1"/>
    <property type="molecule type" value="Genomic_DNA"/>
</dbReference>
<feature type="chain" id="PRO_5005508483" evidence="1">
    <location>
        <begin position="17"/>
        <end position="246"/>
    </location>
</feature>